<evidence type="ECO:0000256" key="1">
    <source>
        <dbReference type="SAM" id="Phobius"/>
    </source>
</evidence>
<proteinExistence type="predicted"/>
<gene>
    <name evidence="2" type="ORF">Glove_216g17</name>
</gene>
<dbReference type="OrthoDB" id="2305053at2759"/>
<name>A0A397IK51_9GLOM</name>
<comment type="caution">
    <text evidence="2">The sequence shown here is derived from an EMBL/GenBank/DDBJ whole genome shotgun (WGS) entry which is preliminary data.</text>
</comment>
<organism evidence="2 3">
    <name type="scientific">Diversispora epigaea</name>
    <dbReference type="NCBI Taxonomy" id="1348612"/>
    <lineage>
        <taxon>Eukaryota</taxon>
        <taxon>Fungi</taxon>
        <taxon>Fungi incertae sedis</taxon>
        <taxon>Mucoromycota</taxon>
        <taxon>Glomeromycotina</taxon>
        <taxon>Glomeromycetes</taxon>
        <taxon>Diversisporales</taxon>
        <taxon>Diversisporaceae</taxon>
        <taxon>Diversispora</taxon>
    </lineage>
</organism>
<evidence type="ECO:0000313" key="2">
    <source>
        <dbReference type="EMBL" id="RHZ75337.1"/>
    </source>
</evidence>
<dbReference type="AlphaFoldDB" id="A0A397IK51"/>
<keyword evidence="1" id="KW-0472">Membrane</keyword>
<feature type="transmembrane region" description="Helical" evidence="1">
    <location>
        <begin position="43"/>
        <end position="60"/>
    </location>
</feature>
<feature type="transmembrane region" description="Helical" evidence="1">
    <location>
        <begin position="14"/>
        <end position="37"/>
    </location>
</feature>
<dbReference type="EMBL" id="PQFF01000201">
    <property type="protein sequence ID" value="RHZ75337.1"/>
    <property type="molecule type" value="Genomic_DNA"/>
</dbReference>
<keyword evidence="1" id="KW-1133">Transmembrane helix</keyword>
<accession>A0A397IK51</accession>
<dbReference type="Proteomes" id="UP000266861">
    <property type="component" value="Unassembled WGS sequence"/>
</dbReference>
<evidence type="ECO:0000313" key="3">
    <source>
        <dbReference type="Proteomes" id="UP000266861"/>
    </source>
</evidence>
<protein>
    <submittedName>
        <fullName evidence="2">Uncharacterized protein</fullName>
    </submittedName>
</protein>
<keyword evidence="3" id="KW-1185">Reference proteome</keyword>
<reference evidence="2 3" key="1">
    <citation type="submission" date="2018-08" db="EMBL/GenBank/DDBJ databases">
        <title>Genome and evolution of the arbuscular mycorrhizal fungus Diversispora epigaea (formerly Glomus versiforme) and its bacterial endosymbionts.</title>
        <authorList>
            <person name="Sun X."/>
            <person name="Fei Z."/>
            <person name="Harrison M."/>
        </authorList>
    </citation>
    <scope>NUCLEOTIDE SEQUENCE [LARGE SCALE GENOMIC DNA]</scope>
    <source>
        <strain evidence="2 3">IT104</strain>
    </source>
</reference>
<keyword evidence="1" id="KW-0812">Transmembrane</keyword>
<sequence>MFLDIHVKNRSKTLLFYPFLFVIFSPFIIFVTCSFIAPLRALRQLLLILLRLLSCFRLWLISGSGKKMMTDSLNRFTNKTQEFIIKLIGDAKENYNEPEEDLLLDPLLFIIEWVDIGLQQRQISKTNIINQILSVPGCQSLTVTDPVAGIHFQTQSESIFQIVDTHIAEKVQTAVCIMKFLRRTYGQQRNMTLGKVYLVRATRKEF</sequence>